<dbReference type="PANTHER" id="PTHR42899:SF1">
    <property type="entry name" value="SPERMATOGENESIS-ASSOCIATED PROTEIN 20"/>
    <property type="match status" value="1"/>
</dbReference>
<evidence type="ECO:0000313" key="3">
    <source>
        <dbReference type="EMBL" id="MFC6726660.1"/>
    </source>
</evidence>
<reference evidence="3 4" key="1">
    <citation type="journal article" date="2019" name="Int. J. Syst. Evol. Microbiol.">
        <title>The Global Catalogue of Microorganisms (GCM) 10K type strain sequencing project: providing services to taxonomists for standard genome sequencing and annotation.</title>
        <authorList>
            <consortium name="The Broad Institute Genomics Platform"/>
            <consortium name="The Broad Institute Genome Sequencing Center for Infectious Disease"/>
            <person name="Wu L."/>
            <person name="Ma J."/>
        </authorList>
    </citation>
    <scope>NUCLEOTIDE SEQUENCE [LARGE SCALE GENOMIC DNA]</scope>
    <source>
        <strain evidence="3 4">NBRC 111368</strain>
    </source>
</reference>
<dbReference type="SUPFAM" id="SSF52833">
    <property type="entry name" value="Thioredoxin-like"/>
    <property type="match status" value="1"/>
</dbReference>
<accession>A0ABD5S505</accession>
<evidence type="ECO:0000256" key="1">
    <source>
        <dbReference type="SAM" id="MobiDB-lite"/>
    </source>
</evidence>
<evidence type="ECO:0000259" key="2">
    <source>
        <dbReference type="Pfam" id="PF03190"/>
    </source>
</evidence>
<dbReference type="CDD" id="cd02955">
    <property type="entry name" value="SSP411"/>
    <property type="match status" value="1"/>
</dbReference>
<dbReference type="EMBL" id="JBHSWU010001293">
    <property type="protein sequence ID" value="MFC6726660.1"/>
    <property type="molecule type" value="Genomic_DNA"/>
</dbReference>
<protein>
    <submittedName>
        <fullName evidence="3">Thioredoxin domain-containing protein</fullName>
    </submittedName>
</protein>
<dbReference type="InterPro" id="IPR036249">
    <property type="entry name" value="Thioredoxin-like_sf"/>
</dbReference>
<dbReference type="Pfam" id="PF03190">
    <property type="entry name" value="Thioredox_DsbH"/>
    <property type="match status" value="1"/>
</dbReference>
<dbReference type="AlphaFoldDB" id="A0ABD5S505"/>
<feature type="region of interest" description="Disordered" evidence="1">
    <location>
        <begin position="163"/>
        <end position="183"/>
    </location>
</feature>
<sequence>MSDPADRNRLREEESPYLRQHADNPVHWQPWDGTALDAARERDVPIFLSIGYSACHWCHVMEEESFTDDEVAAALNESFVPVKVDREERPDVDRVYQTVCQLVSGGGGWPLSVWLTPDGRPFYVGTYFPREPRRGMPGFLEILDRLERTWREDREEVENRADQWTAAIRDELESTPEPAEDAP</sequence>
<gene>
    <name evidence="3" type="ORF">ACFQE1_20275</name>
</gene>
<feature type="domain" description="Spermatogenesis-associated protein 20-like TRX" evidence="2">
    <location>
        <begin position="8"/>
        <end position="168"/>
    </location>
</feature>
<dbReference type="Proteomes" id="UP001596328">
    <property type="component" value="Unassembled WGS sequence"/>
</dbReference>
<dbReference type="PANTHER" id="PTHR42899">
    <property type="entry name" value="SPERMATOGENESIS-ASSOCIATED PROTEIN 20"/>
    <property type="match status" value="1"/>
</dbReference>
<proteinExistence type="predicted"/>
<feature type="non-terminal residue" evidence="3">
    <location>
        <position position="183"/>
    </location>
</feature>
<comment type="caution">
    <text evidence="3">The sequence shown here is derived from an EMBL/GenBank/DDBJ whole genome shotgun (WGS) entry which is preliminary data.</text>
</comment>
<dbReference type="InterPro" id="IPR004879">
    <property type="entry name" value="Ssp411-like_TRX"/>
</dbReference>
<name>A0ABD5S505_9EURY</name>
<keyword evidence="4" id="KW-1185">Reference proteome</keyword>
<organism evidence="3 4">
    <name type="scientific">Halobium palmae</name>
    <dbReference type="NCBI Taxonomy" id="1776492"/>
    <lineage>
        <taxon>Archaea</taxon>
        <taxon>Methanobacteriati</taxon>
        <taxon>Methanobacteriota</taxon>
        <taxon>Stenosarchaea group</taxon>
        <taxon>Halobacteria</taxon>
        <taxon>Halobacteriales</taxon>
        <taxon>Haloferacaceae</taxon>
        <taxon>Halobium</taxon>
    </lineage>
</organism>
<dbReference type="InterPro" id="IPR024705">
    <property type="entry name" value="Ssp411"/>
</dbReference>
<evidence type="ECO:0000313" key="4">
    <source>
        <dbReference type="Proteomes" id="UP001596328"/>
    </source>
</evidence>
<feature type="region of interest" description="Disordered" evidence="1">
    <location>
        <begin position="1"/>
        <end position="23"/>
    </location>
</feature>
<dbReference type="Gene3D" id="3.40.30.10">
    <property type="entry name" value="Glutaredoxin"/>
    <property type="match status" value="1"/>
</dbReference>